<evidence type="ECO:0000313" key="2">
    <source>
        <dbReference type="Proteomes" id="UP000828941"/>
    </source>
</evidence>
<reference evidence="1 2" key="1">
    <citation type="journal article" date="2022" name="DNA Res.">
        <title>Chromosomal-level genome assembly of the orchid tree Bauhinia variegata (Leguminosae; Cercidoideae) supports the allotetraploid origin hypothesis of Bauhinia.</title>
        <authorList>
            <person name="Zhong Y."/>
            <person name="Chen Y."/>
            <person name="Zheng D."/>
            <person name="Pang J."/>
            <person name="Liu Y."/>
            <person name="Luo S."/>
            <person name="Meng S."/>
            <person name="Qian L."/>
            <person name="Wei D."/>
            <person name="Dai S."/>
            <person name="Zhou R."/>
        </authorList>
    </citation>
    <scope>NUCLEOTIDE SEQUENCE [LARGE SCALE GENOMIC DNA]</scope>
    <source>
        <strain evidence="1">BV-YZ2020</strain>
    </source>
</reference>
<accession>A0ACB9NQE3</accession>
<evidence type="ECO:0000313" key="1">
    <source>
        <dbReference type="EMBL" id="KAI4338313.1"/>
    </source>
</evidence>
<name>A0ACB9NQE3_BAUVA</name>
<organism evidence="1 2">
    <name type="scientific">Bauhinia variegata</name>
    <name type="common">Purple orchid tree</name>
    <name type="synonym">Phanera variegata</name>
    <dbReference type="NCBI Taxonomy" id="167791"/>
    <lineage>
        <taxon>Eukaryota</taxon>
        <taxon>Viridiplantae</taxon>
        <taxon>Streptophyta</taxon>
        <taxon>Embryophyta</taxon>
        <taxon>Tracheophyta</taxon>
        <taxon>Spermatophyta</taxon>
        <taxon>Magnoliopsida</taxon>
        <taxon>eudicotyledons</taxon>
        <taxon>Gunneridae</taxon>
        <taxon>Pentapetalae</taxon>
        <taxon>rosids</taxon>
        <taxon>fabids</taxon>
        <taxon>Fabales</taxon>
        <taxon>Fabaceae</taxon>
        <taxon>Cercidoideae</taxon>
        <taxon>Cercideae</taxon>
        <taxon>Bauhiniinae</taxon>
        <taxon>Bauhinia</taxon>
    </lineage>
</organism>
<keyword evidence="2" id="KW-1185">Reference proteome</keyword>
<comment type="caution">
    <text evidence="1">The sequence shown here is derived from an EMBL/GenBank/DDBJ whole genome shotgun (WGS) entry which is preliminary data.</text>
</comment>
<dbReference type="EMBL" id="CM039431">
    <property type="protein sequence ID" value="KAI4338313.1"/>
    <property type="molecule type" value="Genomic_DNA"/>
</dbReference>
<proteinExistence type="predicted"/>
<dbReference type="Proteomes" id="UP000828941">
    <property type="component" value="Chromosome 6"/>
</dbReference>
<gene>
    <name evidence="1" type="ORF">L6164_016654</name>
</gene>
<protein>
    <submittedName>
        <fullName evidence="1">Uncharacterized protein</fullName>
    </submittedName>
</protein>
<sequence length="287" mass="31419">MPNLKKLLDRTGCDTSGIPKKRKTGASSKSGAGEAVTTKKSRSNDVLQPSSLDNPIVFKGSPPTGDETEVARRIESEEACPPLIRKSSRKNVPASGSSPEESRLLECLPPMSILDLPRVELGSRVQELEKELSSTREKVLELRAFARSSKERLHKALEDIGTLEEDLSACQSSSVGKSNKIKFLEDRLVTNKATSDARIAKLEAISHQQANFAQRYKEQRNRALASQARVVDCVEAKLAHTLLKASKEGKLPRSSLPTPRGTFPRSSEVNDKLFESGSGWCDIIPRG</sequence>